<name>A0A3L8PTY5_9GAMM</name>
<dbReference type="InterPro" id="IPR016047">
    <property type="entry name" value="M23ase_b-sheet_dom"/>
</dbReference>
<dbReference type="Gene3D" id="3.10.450.350">
    <property type="match status" value="2"/>
</dbReference>
<keyword evidence="3" id="KW-0645">Protease</keyword>
<dbReference type="GO" id="GO:0030313">
    <property type="term" value="C:cell envelope"/>
    <property type="evidence" value="ECO:0007669"/>
    <property type="project" value="UniProtKB-SubCell"/>
</dbReference>
<proteinExistence type="predicted"/>
<keyword evidence="6" id="KW-0862">Zinc</keyword>
<dbReference type="EMBL" id="QZEI01000052">
    <property type="protein sequence ID" value="RLV58875.1"/>
    <property type="molecule type" value="Genomic_DNA"/>
</dbReference>
<evidence type="ECO:0000256" key="4">
    <source>
        <dbReference type="ARBA" id="ARBA00022723"/>
    </source>
</evidence>
<keyword evidence="12" id="KW-1185">Reference proteome</keyword>
<evidence type="ECO:0000313" key="12">
    <source>
        <dbReference type="Proteomes" id="UP000281474"/>
    </source>
</evidence>
<dbReference type="GO" id="GO:0004222">
    <property type="term" value="F:metalloendopeptidase activity"/>
    <property type="evidence" value="ECO:0007669"/>
    <property type="project" value="TreeGrafter"/>
</dbReference>
<keyword evidence="5" id="KW-0378">Hydrolase</keyword>
<dbReference type="InterPro" id="IPR050570">
    <property type="entry name" value="Cell_wall_metabolism_enzyme"/>
</dbReference>
<organism evidence="11 12">
    <name type="scientific">Parashewanella curva</name>
    <dbReference type="NCBI Taxonomy" id="2338552"/>
    <lineage>
        <taxon>Bacteria</taxon>
        <taxon>Pseudomonadati</taxon>
        <taxon>Pseudomonadota</taxon>
        <taxon>Gammaproteobacteria</taxon>
        <taxon>Alteromonadales</taxon>
        <taxon>Shewanellaceae</taxon>
        <taxon>Parashewanella</taxon>
    </lineage>
</organism>
<keyword evidence="4" id="KW-0479">Metal-binding</keyword>
<dbReference type="Pfam" id="PF19425">
    <property type="entry name" value="Csd3_N2"/>
    <property type="match status" value="1"/>
</dbReference>
<evidence type="ECO:0000256" key="7">
    <source>
        <dbReference type="ARBA" id="ARBA00023049"/>
    </source>
</evidence>
<dbReference type="Pfam" id="PF04225">
    <property type="entry name" value="LysM_OapA"/>
    <property type="match status" value="1"/>
</dbReference>
<dbReference type="InterPro" id="IPR045834">
    <property type="entry name" value="Csd3_N2"/>
</dbReference>
<evidence type="ECO:0000256" key="2">
    <source>
        <dbReference type="ARBA" id="ARBA00004196"/>
    </source>
</evidence>
<dbReference type="PANTHER" id="PTHR21666:SF288">
    <property type="entry name" value="CELL DIVISION PROTEIN YTFB"/>
    <property type="match status" value="1"/>
</dbReference>
<dbReference type="GO" id="GO:0046872">
    <property type="term" value="F:metal ion binding"/>
    <property type="evidence" value="ECO:0007669"/>
    <property type="project" value="UniProtKB-KW"/>
</dbReference>
<feature type="domain" description="Csd3-like second N-terminal" evidence="10">
    <location>
        <begin position="194"/>
        <end position="311"/>
    </location>
</feature>
<evidence type="ECO:0000313" key="11">
    <source>
        <dbReference type="EMBL" id="RLV58875.1"/>
    </source>
</evidence>
<dbReference type="AlphaFoldDB" id="A0A3L8PTY5"/>
<evidence type="ECO:0000256" key="5">
    <source>
        <dbReference type="ARBA" id="ARBA00022801"/>
    </source>
</evidence>
<keyword evidence="7" id="KW-0482">Metalloprotease</keyword>
<dbReference type="PANTHER" id="PTHR21666">
    <property type="entry name" value="PEPTIDASE-RELATED"/>
    <property type="match status" value="1"/>
</dbReference>
<dbReference type="Gene3D" id="2.70.70.10">
    <property type="entry name" value="Glucose Permease (Domain IIA)"/>
    <property type="match status" value="1"/>
</dbReference>
<comment type="cofactor">
    <cofactor evidence="1">
        <name>Zn(2+)</name>
        <dbReference type="ChEBI" id="CHEBI:29105"/>
    </cofactor>
</comment>
<sequence length="468" mass="53009">MLRIFKLVNLLPTIHKIVLALLLSISLIIILLPSEEAQASRQTPESQLQTAESQLQPNTLYSVPLAFRTPEPPQKESLSSKEVDQKVQLVEPEAKTPQLQQGELFKVRSGDTLARLFKRSGLTSREVYEITQLSLAKKNLLKILPGEDIEIFKDLDNRFAKLRYIIDPINTLVISKEDDKYTQKLDKKQIETRTKFATSEIKTNFWNAAVDAGLTPNQIMQLAGLFTWDVDFALDIREGDSFALIFEQKYADGDFLENGNILAAEFINQGDRYTAVRYSNGQYYSETGRSMKKAFIRSPVDFTRVSSNFNPRRLHPVTGRVRPHNGVDYVAPVGTPIKATGRGKVIASSYNKYNGNYVFIKHNDTYTTKYLHLKRRKVRKGQSIKQGQIIGTLGSTGRVTGAHLHYEFIVNGVHRNPRTVKLPKSDSIHRKQKADFLKVSRVLMAQLEHNKQLHIARAPSLSSETANN</sequence>
<dbReference type="InterPro" id="IPR007340">
    <property type="entry name" value="LysM_Opacity-associatedA"/>
</dbReference>
<evidence type="ECO:0000256" key="6">
    <source>
        <dbReference type="ARBA" id="ARBA00022833"/>
    </source>
</evidence>
<dbReference type="GO" id="GO:0042834">
    <property type="term" value="F:peptidoglycan binding"/>
    <property type="evidence" value="ECO:0007669"/>
    <property type="project" value="InterPro"/>
</dbReference>
<dbReference type="CDD" id="cd12797">
    <property type="entry name" value="M23_peptidase"/>
    <property type="match status" value="1"/>
</dbReference>
<comment type="caution">
    <text evidence="11">The sequence shown here is derived from an EMBL/GenBank/DDBJ whole genome shotgun (WGS) entry which is preliminary data.</text>
</comment>
<protein>
    <submittedName>
        <fullName evidence="11">Peptidase M23</fullName>
    </submittedName>
</protein>
<dbReference type="OrthoDB" id="9805070at2"/>
<evidence type="ECO:0000259" key="8">
    <source>
        <dbReference type="Pfam" id="PF01551"/>
    </source>
</evidence>
<feature type="domain" description="Opacity-associated protein A LysM-like" evidence="9">
    <location>
        <begin position="105"/>
        <end position="163"/>
    </location>
</feature>
<evidence type="ECO:0000259" key="9">
    <source>
        <dbReference type="Pfam" id="PF04225"/>
    </source>
</evidence>
<comment type="subcellular location">
    <subcellularLocation>
        <location evidence="2">Cell envelope</location>
    </subcellularLocation>
</comment>
<reference evidence="11 12" key="1">
    <citation type="submission" date="2018-09" db="EMBL/GenBank/DDBJ databases">
        <title>Phylogeny of the Shewanellaceae, and recommendation for two new genera, Pseudoshewanella and Parashewanella.</title>
        <authorList>
            <person name="Wang G."/>
        </authorList>
    </citation>
    <scope>NUCLEOTIDE SEQUENCE [LARGE SCALE GENOMIC DNA]</scope>
    <source>
        <strain evidence="11 12">C51</strain>
    </source>
</reference>
<feature type="domain" description="M23ase beta-sheet core" evidence="8">
    <location>
        <begin position="323"/>
        <end position="417"/>
    </location>
</feature>
<gene>
    <name evidence="11" type="ORF">D5018_15090</name>
</gene>
<evidence type="ECO:0000259" key="10">
    <source>
        <dbReference type="Pfam" id="PF19425"/>
    </source>
</evidence>
<dbReference type="FunFam" id="2.70.70.10:FF:000002">
    <property type="entry name" value="Murein DD-endopeptidase MepM"/>
    <property type="match status" value="1"/>
</dbReference>
<dbReference type="RefSeq" id="WP_121839830.1">
    <property type="nucleotide sequence ID" value="NZ_ML014801.1"/>
</dbReference>
<dbReference type="SUPFAM" id="SSF51261">
    <property type="entry name" value="Duplicated hybrid motif"/>
    <property type="match status" value="1"/>
</dbReference>
<dbReference type="InterPro" id="IPR011055">
    <property type="entry name" value="Dup_hybrid_motif"/>
</dbReference>
<dbReference type="Pfam" id="PF01551">
    <property type="entry name" value="Peptidase_M23"/>
    <property type="match status" value="1"/>
</dbReference>
<dbReference type="GO" id="GO:0006508">
    <property type="term" value="P:proteolysis"/>
    <property type="evidence" value="ECO:0007669"/>
    <property type="project" value="UniProtKB-KW"/>
</dbReference>
<evidence type="ECO:0000256" key="1">
    <source>
        <dbReference type="ARBA" id="ARBA00001947"/>
    </source>
</evidence>
<accession>A0A3L8PTY5</accession>
<dbReference type="Proteomes" id="UP000281474">
    <property type="component" value="Unassembled WGS sequence"/>
</dbReference>
<evidence type="ECO:0000256" key="3">
    <source>
        <dbReference type="ARBA" id="ARBA00022670"/>
    </source>
</evidence>